<comment type="similarity">
    <text evidence="4 16">Belongs to the LTN1 family.</text>
</comment>
<dbReference type="EC" id="2.3.2.27" evidence="5 16"/>
<keyword evidence="9 16" id="KW-0479">Metal-binding</keyword>
<dbReference type="Pfam" id="PF22999">
    <property type="entry name" value="LTN1_E3_ligase_6th"/>
    <property type="match status" value="1"/>
</dbReference>
<keyword evidence="11 15" id="KW-0863">Zinc-finger</keyword>
<sequence>MGGKHKQAQRIKNNARPSSSGRSAELLGSSIPQFVGFSTVKESGIVIPGLTLTTDDIDSSIDSNFQLVLKKMNKKDSTTKLKALQEFTELIKTAEIEAIKAVLPFWPRLYCALATDAEHKVREATHVAHHQVVLRAKRNIAPFLKQLAGPWFTSQYDTYAPAASAAKKSFQDAFPKNKTQEAIVFCQEEILSYICENLTVHTVQTLSNAKTTLPEEAEAKYQRVLISSLQGYTLYLNTVSIEQIEKQADLNLKIISHAKFWKLAKHKVASIRSAWFGVITALCQKSPLLSEKEAGHIIGSVFGNLDEKEPVVLPAVWESSLSILSTINDWWKYVSIEKLVLPKLYKVLREGGQGSAAVIFPNLLPIISHIPQITDMNSVYTSFFENMRLGLKNKTVTGSRSESSAISIAFVECLQYIILKNQTDLALCEKLIKTQLFALLEWGLTDSQAPYKVLFNQTGTLIQYLSRNCSNSDFVNYPKYVDYFWNNLGSLFEGLLLNLEHSSNSEALSRLAERQIEFLLSLKHTVKPRKHLKVTFITEKQTESSHPSCDNTGDGDPIQKEYLDSLISIAYKTCKNFVKFVEEKRSKHLLDHLVYLVQEFDSESFFLHLKTQFGIEDDSSLIKIHKKLLIKWLNSKILCSKAVVDLIFLLFKYLKKEEKAEVLNDFINQEACLGWCIAHALSHPHNLDIEVQEWLCNEQISQFLVTIVEKELADECTPDLSLILKQAFTEKSDGELFISKQAVHGIVHTLSKSLTNPMDYPITVDACASFAAYISAILYTANFKLKYGDELFLAMFSLSSFSGIDSESLSNDTLWEVKTAWQDAACILARELPLNEFEILTLKCADILEKQILQNNGNSVGEHVIDLIVDFIKCLQSNNPLRINNALVLLLNRQFIQKWKDSLTRICVKAEFIEGNLCCPYESLSDQQESYIEENKIVNYFIWMELIAHILTKPICEEEEEDVVDKEILTVLRMVEVAGDIENLIVDLFYTLALADSFTKCYQCTKYSLSVASKAKSIKELLQKLVKITSKDFVAKIESILIKNLFSHSWLWVTTLYNFYLEITNEDLCENFVKLFNNPEIQEFPLARLHLVQVFAKHINYDYIWEKLYPIESIIVLRSLILTEELDVQIAEAFSKIDKIQQQSQTRFTYDSTAVRCFTWNDTETVIEVMRLYSAVLTHKPRTIQFNRLDLILVPFALWSTNITKNKARLDDLQVASFIATLAELFVSVVQYIEKCDKEQVINEWQDVFAQDIHKNFVDIWLYVCEKYQEDPNKFHITDMPFLQKFGDAVIHFNHTYLFAKKHANLPKWPKILKHCCTLLTHPVSCLQLWGYHMLIVLLPGLIEVDSVAVNTNTPHEKGLIFEQFKTVLCHTQDIVHSMLMDFRLGEDSCRVEPFTDSYTYTFAYFLVWDILLTLCEQSSTELRYQYADWLKNEDFLSNLLNNIFKLMPVEIMHHTDGKTKRFSEWFTAKFCVCLKDICSSEKIEHMVCYIYMSALSQLSPLVRQWWGQQETRISQIVERVTATFVSPQLCQQELADVAQHDTKFKNMVVKVHPSVREVLAIYTVDEAQMELLITLPNNYPLKGPEVQCNKQIYGTSHRQWLMQLTMCVQHQNGRIWDGLSLWNNNLDKKFDGVEECYICFAVLHQGTYQLPKLTCQTCKKKFHSACLYKWFSTSNKSTCPICRHLF</sequence>
<evidence type="ECO:0000256" key="16">
    <source>
        <dbReference type="RuleBase" id="RU367090"/>
    </source>
</evidence>
<dbReference type="EMBL" id="VTPC01089916">
    <property type="protein sequence ID" value="KAF2885520.1"/>
    <property type="molecule type" value="Genomic_DNA"/>
</dbReference>
<evidence type="ECO:0000256" key="9">
    <source>
        <dbReference type="ARBA" id="ARBA00022723"/>
    </source>
</evidence>
<dbReference type="PANTHER" id="PTHR12389:SF0">
    <property type="entry name" value="E3 UBIQUITIN-PROTEIN LIGASE LISTERIN"/>
    <property type="match status" value="1"/>
</dbReference>
<evidence type="ECO:0000256" key="1">
    <source>
        <dbReference type="ARBA" id="ARBA00000900"/>
    </source>
</evidence>
<dbReference type="Gene3D" id="3.30.40.10">
    <property type="entry name" value="Zinc/RING finger domain, C3HC4 (zinc finger)"/>
    <property type="match status" value="1"/>
</dbReference>
<evidence type="ECO:0000256" key="13">
    <source>
        <dbReference type="ARBA" id="ARBA00022833"/>
    </source>
</evidence>
<dbReference type="SUPFAM" id="SSF48371">
    <property type="entry name" value="ARM repeat"/>
    <property type="match status" value="1"/>
</dbReference>
<dbReference type="UniPathway" id="UPA00143"/>
<dbReference type="InterPro" id="IPR054478">
    <property type="entry name" value="LTN1_UBC"/>
</dbReference>
<gene>
    <name evidence="19" type="ORF">ILUMI_20670</name>
</gene>
<keyword evidence="10" id="KW-0677">Repeat</keyword>
<comment type="subcellular location">
    <subcellularLocation>
        <location evidence="2">Cytoplasm</location>
        <location evidence="2">Cytosol</location>
    </subcellularLocation>
</comment>
<dbReference type="Proteomes" id="UP000801492">
    <property type="component" value="Unassembled WGS sequence"/>
</dbReference>
<comment type="pathway">
    <text evidence="3 16">Protein modification; protein ubiquitination.</text>
</comment>
<protein>
    <recommendedName>
        <fullName evidence="6 16">E3 ubiquitin-protein ligase listerin</fullName>
        <ecNumber evidence="5 16">2.3.2.27</ecNumber>
    </recommendedName>
    <alternativeName>
        <fullName evidence="14 16">RING-type E3 ubiquitin transferase listerin</fullName>
    </alternativeName>
</protein>
<organism evidence="19 20">
    <name type="scientific">Ignelater luminosus</name>
    <name type="common">Cucubano</name>
    <name type="synonym">Pyrophorus luminosus</name>
    <dbReference type="NCBI Taxonomy" id="2038154"/>
    <lineage>
        <taxon>Eukaryota</taxon>
        <taxon>Metazoa</taxon>
        <taxon>Ecdysozoa</taxon>
        <taxon>Arthropoda</taxon>
        <taxon>Hexapoda</taxon>
        <taxon>Insecta</taxon>
        <taxon>Pterygota</taxon>
        <taxon>Neoptera</taxon>
        <taxon>Endopterygota</taxon>
        <taxon>Coleoptera</taxon>
        <taxon>Polyphaga</taxon>
        <taxon>Elateriformia</taxon>
        <taxon>Elateroidea</taxon>
        <taxon>Elateridae</taxon>
        <taxon>Agrypninae</taxon>
        <taxon>Pyrophorini</taxon>
        <taxon>Ignelater</taxon>
    </lineage>
</organism>
<keyword evidence="8 16" id="KW-0808">Transferase</keyword>
<dbReference type="SUPFAM" id="SSF57850">
    <property type="entry name" value="RING/U-box"/>
    <property type="match status" value="1"/>
</dbReference>
<evidence type="ECO:0000256" key="6">
    <source>
        <dbReference type="ARBA" id="ARBA00017157"/>
    </source>
</evidence>
<dbReference type="InterPro" id="IPR054477">
    <property type="entry name" value="LTN1_E3_ligase_6th"/>
</dbReference>
<comment type="function">
    <text evidence="16">E3 ubiquitin-protein ligase. Component of the ribosome quality control complex (RQC), a ribosome-associated complex that mediates ubiquitination and extraction of incompletely synthesized nascent chains for proteasomal degradation.</text>
</comment>
<dbReference type="InterPro" id="IPR011016">
    <property type="entry name" value="Znf_RING-CH"/>
</dbReference>
<reference evidence="19" key="1">
    <citation type="submission" date="2019-08" db="EMBL/GenBank/DDBJ databases">
        <title>The genome of the North American firefly Photinus pyralis.</title>
        <authorList>
            <consortium name="Photinus pyralis genome working group"/>
            <person name="Fallon T.R."/>
            <person name="Sander Lower S.E."/>
            <person name="Weng J.-K."/>
        </authorList>
    </citation>
    <scope>NUCLEOTIDE SEQUENCE</scope>
    <source>
        <strain evidence="19">TRF0915ILg1</strain>
        <tissue evidence="19">Whole body</tissue>
    </source>
</reference>
<dbReference type="InterPro" id="IPR001841">
    <property type="entry name" value="Znf_RING"/>
</dbReference>
<dbReference type="PROSITE" id="PS50089">
    <property type="entry name" value="ZF_RING_2"/>
    <property type="match status" value="1"/>
</dbReference>
<dbReference type="GO" id="GO:0061630">
    <property type="term" value="F:ubiquitin protein ligase activity"/>
    <property type="evidence" value="ECO:0007669"/>
    <property type="project" value="UniProtKB-UniRule"/>
</dbReference>
<dbReference type="InterPro" id="IPR016024">
    <property type="entry name" value="ARM-type_fold"/>
</dbReference>
<dbReference type="InterPro" id="IPR054476">
    <property type="entry name" value="Ltn1_N"/>
</dbReference>
<dbReference type="Pfam" id="PF23009">
    <property type="entry name" value="UBC_like"/>
    <property type="match status" value="1"/>
</dbReference>
<dbReference type="Pfam" id="PF13639">
    <property type="entry name" value="zf-RING_2"/>
    <property type="match status" value="1"/>
</dbReference>
<evidence type="ECO:0000256" key="10">
    <source>
        <dbReference type="ARBA" id="ARBA00022737"/>
    </source>
</evidence>
<dbReference type="PANTHER" id="PTHR12389">
    <property type="entry name" value="ZINC FINGER PROTEIN 294"/>
    <property type="match status" value="1"/>
</dbReference>
<dbReference type="GO" id="GO:1990116">
    <property type="term" value="P:ribosome-associated ubiquitin-dependent protein catabolic process"/>
    <property type="evidence" value="ECO:0007669"/>
    <property type="project" value="UniProtKB-UniRule"/>
</dbReference>
<dbReference type="InterPro" id="IPR039804">
    <property type="entry name" value="RING-CH-C4HC3_LTN1"/>
</dbReference>
<keyword evidence="7" id="KW-0963">Cytoplasm</keyword>
<evidence type="ECO:0000256" key="12">
    <source>
        <dbReference type="ARBA" id="ARBA00022786"/>
    </source>
</evidence>
<dbReference type="GO" id="GO:1990112">
    <property type="term" value="C:RQC complex"/>
    <property type="evidence" value="ECO:0007669"/>
    <property type="project" value="UniProtKB-UniRule"/>
</dbReference>
<evidence type="ECO:0000256" key="4">
    <source>
        <dbReference type="ARBA" id="ARBA00007997"/>
    </source>
</evidence>
<dbReference type="SMART" id="SM00744">
    <property type="entry name" value="RINGv"/>
    <property type="match status" value="1"/>
</dbReference>
<dbReference type="FunFam" id="3.30.40.10:FF:000038">
    <property type="entry name" value="E3 ubiquitin-protein ligase listerin"/>
    <property type="match status" value="1"/>
</dbReference>
<dbReference type="InterPro" id="IPR039795">
    <property type="entry name" value="LTN1/Rkr1"/>
</dbReference>
<evidence type="ECO:0000259" key="18">
    <source>
        <dbReference type="PROSITE" id="PS50089"/>
    </source>
</evidence>
<keyword evidence="13 16" id="KW-0862">Zinc</keyword>
<keyword evidence="20" id="KW-1185">Reference proteome</keyword>
<comment type="catalytic activity">
    <reaction evidence="1 16">
        <text>S-ubiquitinyl-[E2 ubiquitin-conjugating enzyme]-L-cysteine + [acceptor protein]-L-lysine = [E2 ubiquitin-conjugating enzyme]-L-cysteine + N(6)-ubiquitinyl-[acceptor protein]-L-lysine.</text>
        <dbReference type="EC" id="2.3.2.27"/>
    </reaction>
</comment>
<evidence type="ECO:0000256" key="3">
    <source>
        <dbReference type="ARBA" id="ARBA00004906"/>
    </source>
</evidence>
<name>A0A8K0CKF5_IGNLU</name>
<accession>A0A8K0CKF5</accession>
<evidence type="ECO:0000313" key="19">
    <source>
        <dbReference type="EMBL" id="KAF2885520.1"/>
    </source>
</evidence>
<evidence type="ECO:0000256" key="15">
    <source>
        <dbReference type="PROSITE-ProRule" id="PRU00175"/>
    </source>
</evidence>
<evidence type="ECO:0000256" key="11">
    <source>
        <dbReference type="ARBA" id="ARBA00022771"/>
    </source>
</evidence>
<dbReference type="Pfam" id="PF22958">
    <property type="entry name" value="Ltn1_1st"/>
    <property type="match status" value="1"/>
</dbReference>
<dbReference type="InterPro" id="IPR013083">
    <property type="entry name" value="Znf_RING/FYVE/PHD"/>
</dbReference>
<dbReference type="GO" id="GO:0016567">
    <property type="term" value="P:protein ubiquitination"/>
    <property type="evidence" value="ECO:0007669"/>
    <property type="project" value="UniProtKB-UniPathway"/>
</dbReference>
<proteinExistence type="inferred from homology"/>
<comment type="subunit">
    <text evidence="16">Component of the ribosome quality control complex (RQC).</text>
</comment>
<dbReference type="OrthoDB" id="6108at2759"/>
<comment type="caution">
    <text evidence="19">The sequence shown here is derived from an EMBL/GenBank/DDBJ whole genome shotgun (WGS) entry which is preliminary data.</text>
</comment>
<evidence type="ECO:0000256" key="17">
    <source>
        <dbReference type="SAM" id="MobiDB-lite"/>
    </source>
</evidence>
<evidence type="ECO:0000256" key="14">
    <source>
        <dbReference type="ARBA" id="ARBA00032366"/>
    </source>
</evidence>
<evidence type="ECO:0000256" key="2">
    <source>
        <dbReference type="ARBA" id="ARBA00004514"/>
    </source>
</evidence>
<evidence type="ECO:0000256" key="8">
    <source>
        <dbReference type="ARBA" id="ARBA00022679"/>
    </source>
</evidence>
<feature type="domain" description="RING-type" evidence="18">
    <location>
        <begin position="1637"/>
        <end position="1684"/>
    </location>
</feature>
<keyword evidence="12 16" id="KW-0833">Ubl conjugation pathway</keyword>
<feature type="compositionally biased region" description="Polar residues" evidence="17">
    <location>
        <begin position="10"/>
        <end position="22"/>
    </location>
</feature>
<evidence type="ECO:0000313" key="20">
    <source>
        <dbReference type="Proteomes" id="UP000801492"/>
    </source>
</evidence>
<dbReference type="GO" id="GO:0043023">
    <property type="term" value="F:ribosomal large subunit binding"/>
    <property type="evidence" value="ECO:0007669"/>
    <property type="project" value="TreeGrafter"/>
</dbReference>
<evidence type="ECO:0000256" key="5">
    <source>
        <dbReference type="ARBA" id="ARBA00012483"/>
    </source>
</evidence>
<dbReference type="GO" id="GO:0072344">
    <property type="term" value="P:rescue of stalled ribosome"/>
    <property type="evidence" value="ECO:0007669"/>
    <property type="project" value="UniProtKB-UniRule"/>
</dbReference>
<feature type="region of interest" description="Disordered" evidence="17">
    <location>
        <begin position="1"/>
        <end position="24"/>
    </location>
</feature>
<dbReference type="GO" id="GO:0008270">
    <property type="term" value="F:zinc ion binding"/>
    <property type="evidence" value="ECO:0007669"/>
    <property type="project" value="UniProtKB-KW"/>
</dbReference>
<evidence type="ECO:0000256" key="7">
    <source>
        <dbReference type="ARBA" id="ARBA00022490"/>
    </source>
</evidence>
<dbReference type="CDD" id="cd16491">
    <property type="entry name" value="RING-CH-C4HC3_LTN1"/>
    <property type="match status" value="1"/>
</dbReference>
<dbReference type="GO" id="GO:0005829">
    <property type="term" value="C:cytosol"/>
    <property type="evidence" value="ECO:0007669"/>
    <property type="project" value="UniProtKB-SubCell"/>
</dbReference>